<accession>A0A847SEA4</accession>
<dbReference type="AlphaFoldDB" id="A0A847SEA4"/>
<feature type="chain" id="PRO_5032922253" evidence="1">
    <location>
        <begin position="20"/>
        <end position="160"/>
    </location>
</feature>
<feature type="signal peptide" evidence="1">
    <location>
        <begin position="1"/>
        <end position="19"/>
    </location>
</feature>
<dbReference type="EMBL" id="JABAIM010000001">
    <property type="protein sequence ID" value="NLR74282.1"/>
    <property type="molecule type" value="Genomic_DNA"/>
</dbReference>
<organism evidence="2 3">
    <name type="scientific">Leeia aquatica</name>
    <dbReference type="NCBI Taxonomy" id="2725557"/>
    <lineage>
        <taxon>Bacteria</taxon>
        <taxon>Pseudomonadati</taxon>
        <taxon>Pseudomonadota</taxon>
        <taxon>Betaproteobacteria</taxon>
        <taxon>Neisseriales</taxon>
        <taxon>Leeiaceae</taxon>
        <taxon>Leeia</taxon>
    </lineage>
</organism>
<evidence type="ECO:0000313" key="2">
    <source>
        <dbReference type="EMBL" id="NLR74282.1"/>
    </source>
</evidence>
<evidence type="ECO:0000256" key="1">
    <source>
        <dbReference type="SAM" id="SignalP"/>
    </source>
</evidence>
<protein>
    <submittedName>
        <fullName evidence="2">Uncharacterized protein</fullName>
    </submittedName>
</protein>
<evidence type="ECO:0000313" key="3">
    <source>
        <dbReference type="Proteomes" id="UP000587991"/>
    </source>
</evidence>
<comment type="caution">
    <text evidence="2">The sequence shown here is derived from an EMBL/GenBank/DDBJ whole genome shotgun (WGS) entry which is preliminary data.</text>
</comment>
<sequence length="160" mass="17560">MRLKALLLPLLLLPGLALAEPLMKVSPPAFSEAFNRYAKKLKWPLVMASWPAAAGTHRAKVASGLTVTAEAVSPDSLRRVLLHCDVEAHCSQAMFAVALGLDKDADLNQLADKLQDFITQRLDEALAEDETLELDGVVYQLSIDRYMGRFDFIAQAAQPK</sequence>
<gene>
    <name evidence="2" type="ORF">HF682_03830</name>
</gene>
<reference evidence="2 3" key="1">
    <citation type="submission" date="2020-04" db="EMBL/GenBank/DDBJ databases">
        <title>Draft genome of Leeia sp. IMCC25680.</title>
        <authorList>
            <person name="Song J."/>
            <person name="Cho J.-C."/>
        </authorList>
    </citation>
    <scope>NUCLEOTIDE SEQUENCE [LARGE SCALE GENOMIC DNA]</scope>
    <source>
        <strain evidence="2 3">IMCC25680</strain>
    </source>
</reference>
<keyword evidence="3" id="KW-1185">Reference proteome</keyword>
<dbReference type="RefSeq" id="WP_168875905.1">
    <property type="nucleotide sequence ID" value="NZ_JABAIM010000001.1"/>
</dbReference>
<keyword evidence="1" id="KW-0732">Signal</keyword>
<proteinExistence type="predicted"/>
<name>A0A847SEA4_9NEIS</name>
<dbReference type="Proteomes" id="UP000587991">
    <property type="component" value="Unassembled WGS sequence"/>
</dbReference>